<reference evidence="2 3" key="1">
    <citation type="submission" date="2021-06" db="EMBL/GenBank/DDBJ databases">
        <title>Caerostris extrusa draft genome.</title>
        <authorList>
            <person name="Kono N."/>
            <person name="Arakawa K."/>
        </authorList>
    </citation>
    <scope>NUCLEOTIDE SEQUENCE [LARGE SCALE GENOMIC DNA]</scope>
</reference>
<evidence type="ECO:0000313" key="3">
    <source>
        <dbReference type="Proteomes" id="UP001054945"/>
    </source>
</evidence>
<feature type="region of interest" description="Disordered" evidence="1">
    <location>
        <begin position="107"/>
        <end position="132"/>
    </location>
</feature>
<proteinExistence type="predicted"/>
<evidence type="ECO:0000256" key="1">
    <source>
        <dbReference type="SAM" id="MobiDB-lite"/>
    </source>
</evidence>
<keyword evidence="3" id="KW-1185">Reference proteome</keyword>
<dbReference type="Proteomes" id="UP001054945">
    <property type="component" value="Unassembled WGS sequence"/>
</dbReference>
<comment type="caution">
    <text evidence="2">The sequence shown here is derived from an EMBL/GenBank/DDBJ whole genome shotgun (WGS) entry which is preliminary data.</text>
</comment>
<protein>
    <submittedName>
        <fullName evidence="2">Uncharacterized protein</fullName>
    </submittedName>
</protein>
<dbReference type="EMBL" id="BPLR01015158">
    <property type="protein sequence ID" value="GIY74042.1"/>
    <property type="molecule type" value="Genomic_DNA"/>
</dbReference>
<name>A0AAV4VUL7_CAEEX</name>
<organism evidence="2 3">
    <name type="scientific">Caerostris extrusa</name>
    <name type="common">Bark spider</name>
    <name type="synonym">Caerostris bankana</name>
    <dbReference type="NCBI Taxonomy" id="172846"/>
    <lineage>
        <taxon>Eukaryota</taxon>
        <taxon>Metazoa</taxon>
        <taxon>Ecdysozoa</taxon>
        <taxon>Arthropoda</taxon>
        <taxon>Chelicerata</taxon>
        <taxon>Arachnida</taxon>
        <taxon>Araneae</taxon>
        <taxon>Araneomorphae</taxon>
        <taxon>Entelegynae</taxon>
        <taxon>Araneoidea</taxon>
        <taxon>Araneidae</taxon>
        <taxon>Caerostris</taxon>
    </lineage>
</organism>
<dbReference type="AlphaFoldDB" id="A0AAV4VUL7"/>
<accession>A0AAV4VUL7</accession>
<sequence>MKLIALFIKARTSIVSPKIEYTWLKKSVPSIPLSRASRPDGNSVSRNSMRTARSILVVLSWFLSTSAPQPLPPPQGHQLHGDARDPEEHVLEQLVVHLGYATEVHEVDDPPFSADSRDDGRRQVSGYPKNGAHKVCRQDGTLGSSHAAPYCAVLWESHGQKSPDGHSHRQPRRNRVAHQREVLMEQSEDRPPVRKLVVLCLVVPDVVVHYDVEDIGRDSEDAARKTQVSVDGVVCIPVLQ</sequence>
<evidence type="ECO:0000313" key="2">
    <source>
        <dbReference type="EMBL" id="GIY74042.1"/>
    </source>
</evidence>
<gene>
    <name evidence="2" type="ORF">CEXT_186981</name>
</gene>